<proteinExistence type="predicted"/>
<reference evidence="3 4" key="1">
    <citation type="submission" date="2019-01" db="EMBL/GenBank/DDBJ databases">
        <authorList>
            <person name="Ferrante I. M."/>
        </authorList>
    </citation>
    <scope>NUCLEOTIDE SEQUENCE [LARGE SCALE GENOMIC DNA]</scope>
    <source>
        <strain evidence="3 4">B856</strain>
    </source>
</reference>
<accession>A0A448YW13</accession>
<keyword evidence="4" id="KW-1185">Reference proteome</keyword>
<dbReference type="AlphaFoldDB" id="A0A448YW13"/>
<dbReference type="InterPro" id="IPR038726">
    <property type="entry name" value="PDDEXK_AddAB-type"/>
</dbReference>
<evidence type="ECO:0000313" key="4">
    <source>
        <dbReference type="Proteomes" id="UP000291116"/>
    </source>
</evidence>
<dbReference type="Gene3D" id="3.90.320.10">
    <property type="match status" value="1"/>
</dbReference>
<gene>
    <name evidence="3" type="ORF">PSNMU_V1.4_AUG-EV-PASAV3_0007110</name>
</gene>
<feature type="compositionally biased region" description="Basic and acidic residues" evidence="1">
    <location>
        <begin position="12"/>
        <end position="26"/>
    </location>
</feature>
<feature type="region of interest" description="Disordered" evidence="1">
    <location>
        <begin position="1"/>
        <end position="39"/>
    </location>
</feature>
<sequence>MGSDSGDETNNTDDRTLKEDLLHPDDFGPIPHPKHLSPSSAMTFKECPQSFLFQYLYKIKQPTNKILAKGSMCHSALEHVFDLDPKDRTLENLQNLMRVEWAENRLEEEYRFLFEEEEEDAETGSTNVRRDINAEREWGQSALQLLENYYQSEDPRTILRPNPHKREVWVSADLTVDSSLGVTTPAGRAATKTQPNPETFKVRGIIDRLDIVREAQRKVALKVIDYKTGKAPNLKYSPAMNQKIFEEKFYQLKIYALLMREKTHAAANDKDSMDLRYLKLHFLTSEEGPAKPWEMDLGENQEIRDDELQKVHKDLSQIWMDIGALVDKQDPKAFQHCDRPFCFCHVCRDRFVPGTVWERPE</sequence>
<evidence type="ECO:0000259" key="2">
    <source>
        <dbReference type="Pfam" id="PF12705"/>
    </source>
</evidence>
<dbReference type="Pfam" id="PF12705">
    <property type="entry name" value="PDDEXK_1"/>
    <property type="match status" value="1"/>
</dbReference>
<protein>
    <recommendedName>
        <fullName evidence="2">PD-(D/E)XK endonuclease-like domain-containing protein</fullName>
    </recommendedName>
</protein>
<dbReference type="Proteomes" id="UP000291116">
    <property type="component" value="Unassembled WGS sequence"/>
</dbReference>
<evidence type="ECO:0000256" key="1">
    <source>
        <dbReference type="SAM" id="MobiDB-lite"/>
    </source>
</evidence>
<dbReference type="EMBL" id="CAACVS010000015">
    <property type="protein sequence ID" value="VEU33983.1"/>
    <property type="molecule type" value="Genomic_DNA"/>
</dbReference>
<dbReference type="InterPro" id="IPR011604">
    <property type="entry name" value="PDDEXK-like_dom_sf"/>
</dbReference>
<name>A0A448YW13_9STRA</name>
<dbReference type="OrthoDB" id="203630at2759"/>
<feature type="domain" description="PD-(D/E)XK endonuclease-like" evidence="2">
    <location>
        <begin position="35"/>
        <end position="337"/>
    </location>
</feature>
<feature type="compositionally biased region" description="Acidic residues" evidence="1">
    <location>
        <begin position="1"/>
        <end position="11"/>
    </location>
</feature>
<organism evidence="3 4">
    <name type="scientific">Pseudo-nitzschia multistriata</name>
    <dbReference type="NCBI Taxonomy" id="183589"/>
    <lineage>
        <taxon>Eukaryota</taxon>
        <taxon>Sar</taxon>
        <taxon>Stramenopiles</taxon>
        <taxon>Ochrophyta</taxon>
        <taxon>Bacillariophyta</taxon>
        <taxon>Bacillariophyceae</taxon>
        <taxon>Bacillariophycidae</taxon>
        <taxon>Bacillariales</taxon>
        <taxon>Bacillariaceae</taxon>
        <taxon>Pseudo-nitzschia</taxon>
    </lineage>
</organism>
<evidence type="ECO:0000313" key="3">
    <source>
        <dbReference type="EMBL" id="VEU33983.1"/>
    </source>
</evidence>